<dbReference type="RefSeq" id="WP_211481226.1">
    <property type="nucleotide sequence ID" value="NZ_FNJR01000004.1"/>
</dbReference>
<keyword evidence="3" id="KW-1185">Reference proteome</keyword>
<name>A0A1H0SN47_9ACTN</name>
<accession>A0A1H0SN47</accession>
<gene>
    <name evidence="2" type="ORF">SAMN04487905_10479</name>
</gene>
<reference evidence="3" key="1">
    <citation type="submission" date="2016-10" db="EMBL/GenBank/DDBJ databases">
        <authorList>
            <person name="Varghese N."/>
            <person name="Submissions S."/>
        </authorList>
    </citation>
    <scope>NUCLEOTIDE SEQUENCE [LARGE SCALE GENOMIC DNA]</scope>
    <source>
        <strain evidence="3">DSM 46732</strain>
    </source>
</reference>
<evidence type="ECO:0000256" key="1">
    <source>
        <dbReference type="SAM" id="MobiDB-lite"/>
    </source>
</evidence>
<sequence length="135" mass="14479">MFVLSCVASQVILFTPSGGVPDAPPGTDKLVHLALFAVLALTGGLARISDAVLLPCLVCYAPLSETLQQVLPLRRDADPLDTLADLCGTAIGYVLATRLRRKTPRKGHRNSHLRVRKHRSSAQLSLSEREPGSGE</sequence>
<feature type="compositionally biased region" description="Basic residues" evidence="1">
    <location>
        <begin position="102"/>
        <end position="120"/>
    </location>
</feature>
<feature type="region of interest" description="Disordered" evidence="1">
    <location>
        <begin position="102"/>
        <end position="135"/>
    </location>
</feature>
<dbReference type="STRING" id="405564.SAMN04487905_10479"/>
<evidence type="ECO:0000313" key="3">
    <source>
        <dbReference type="Proteomes" id="UP000199497"/>
    </source>
</evidence>
<protein>
    <recommendedName>
        <fullName evidence="4">VanZ like family protein</fullName>
    </recommendedName>
</protein>
<dbReference type="PANTHER" id="PTHR28008:SF1">
    <property type="entry name" value="DOMAIN PROTEIN, PUTATIVE (AFU_ORTHOLOGUE AFUA_3G10980)-RELATED"/>
    <property type="match status" value="1"/>
</dbReference>
<dbReference type="EMBL" id="FNJR01000004">
    <property type="protein sequence ID" value="SDP43123.1"/>
    <property type="molecule type" value="Genomic_DNA"/>
</dbReference>
<dbReference type="AlphaFoldDB" id="A0A1H0SN47"/>
<evidence type="ECO:0008006" key="4">
    <source>
        <dbReference type="Google" id="ProtNLM"/>
    </source>
</evidence>
<dbReference type="Proteomes" id="UP000199497">
    <property type="component" value="Unassembled WGS sequence"/>
</dbReference>
<evidence type="ECO:0000313" key="2">
    <source>
        <dbReference type="EMBL" id="SDP43123.1"/>
    </source>
</evidence>
<dbReference type="PANTHER" id="PTHR28008">
    <property type="entry name" value="DOMAIN PROTEIN, PUTATIVE (AFU_ORTHOLOGUE AFUA_3G10980)-RELATED"/>
    <property type="match status" value="1"/>
</dbReference>
<proteinExistence type="predicted"/>
<organism evidence="2 3">
    <name type="scientific">Actinopolyspora xinjiangensis</name>
    <dbReference type="NCBI Taxonomy" id="405564"/>
    <lineage>
        <taxon>Bacteria</taxon>
        <taxon>Bacillati</taxon>
        <taxon>Actinomycetota</taxon>
        <taxon>Actinomycetes</taxon>
        <taxon>Actinopolysporales</taxon>
        <taxon>Actinopolysporaceae</taxon>
        <taxon>Actinopolyspora</taxon>
    </lineage>
</organism>